<dbReference type="Gene3D" id="3.40.50.1820">
    <property type="entry name" value="alpha/beta hydrolase"/>
    <property type="match status" value="1"/>
</dbReference>
<keyword evidence="4" id="KW-0732">Signal</keyword>
<accession>A0ABT1A5N0</accession>
<evidence type="ECO:0000313" key="7">
    <source>
        <dbReference type="Proteomes" id="UP001165283"/>
    </source>
</evidence>
<feature type="transmembrane region" description="Helical" evidence="3">
    <location>
        <begin position="341"/>
        <end position="362"/>
    </location>
</feature>
<keyword evidence="3" id="KW-0472">Membrane</keyword>
<dbReference type="SUPFAM" id="SSF53474">
    <property type="entry name" value="alpha/beta-Hydrolases"/>
    <property type="match status" value="1"/>
</dbReference>
<dbReference type="PANTHER" id="PTHR43265:SF1">
    <property type="entry name" value="ESTERASE ESTD"/>
    <property type="match status" value="1"/>
</dbReference>
<dbReference type="InterPro" id="IPR029058">
    <property type="entry name" value="AB_hydrolase_fold"/>
</dbReference>
<keyword evidence="3" id="KW-1133">Transmembrane helix</keyword>
<reference evidence="6" key="1">
    <citation type="submission" date="2021-04" db="EMBL/GenBank/DDBJ databases">
        <title>Pseudonocardia sp. nov., isolated from sandy soil of mangrove forest.</title>
        <authorList>
            <person name="Zan Z."/>
            <person name="Huang R."/>
            <person name="Liu W."/>
        </authorList>
    </citation>
    <scope>NUCLEOTIDE SEQUENCE</scope>
    <source>
        <strain evidence="6">S2-4</strain>
    </source>
</reference>
<evidence type="ECO:0000313" key="6">
    <source>
        <dbReference type="EMBL" id="MCO1658318.1"/>
    </source>
</evidence>
<dbReference type="InterPro" id="IPR053145">
    <property type="entry name" value="AB_hydrolase_Est10"/>
</dbReference>
<dbReference type="InterPro" id="IPR001375">
    <property type="entry name" value="Peptidase_S9_cat"/>
</dbReference>
<feature type="chain" id="PRO_5045562384" evidence="4">
    <location>
        <begin position="22"/>
        <end position="515"/>
    </location>
</feature>
<keyword evidence="7" id="KW-1185">Reference proteome</keyword>
<proteinExistence type="predicted"/>
<keyword evidence="3" id="KW-0812">Transmembrane</keyword>
<evidence type="ECO:0000256" key="4">
    <source>
        <dbReference type="SAM" id="SignalP"/>
    </source>
</evidence>
<dbReference type="RefSeq" id="WP_252442148.1">
    <property type="nucleotide sequence ID" value="NZ_JAGSOV010000053.1"/>
</dbReference>
<keyword evidence="1 6" id="KW-0378">Hydrolase</keyword>
<feature type="domain" description="Peptidase S9 prolyl oligopeptidase catalytic" evidence="5">
    <location>
        <begin position="121"/>
        <end position="282"/>
    </location>
</feature>
<feature type="region of interest" description="Disordered" evidence="2">
    <location>
        <begin position="451"/>
        <end position="483"/>
    </location>
</feature>
<dbReference type="Pfam" id="PF00326">
    <property type="entry name" value="Peptidase_S9"/>
    <property type="match status" value="1"/>
</dbReference>
<dbReference type="InterPro" id="IPR002471">
    <property type="entry name" value="Pept_S9_AS"/>
</dbReference>
<evidence type="ECO:0000259" key="5">
    <source>
        <dbReference type="Pfam" id="PF00326"/>
    </source>
</evidence>
<dbReference type="GO" id="GO:0016787">
    <property type="term" value="F:hydrolase activity"/>
    <property type="evidence" value="ECO:0007669"/>
    <property type="project" value="UniProtKB-KW"/>
</dbReference>
<feature type="transmembrane region" description="Helical" evidence="3">
    <location>
        <begin position="383"/>
        <end position="405"/>
    </location>
</feature>
<feature type="transmembrane region" description="Helical" evidence="3">
    <location>
        <begin position="493"/>
        <end position="512"/>
    </location>
</feature>
<dbReference type="EMBL" id="JAGSOV010000053">
    <property type="protein sequence ID" value="MCO1658318.1"/>
    <property type="molecule type" value="Genomic_DNA"/>
</dbReference>
<feature type="signal peptide" evidence="4">
    <location>
        <begin position="1"/>
        <end position="21"/>
    </location>
</feature>
<evidence type="ECO:0000256" key="3">
    <source>
        <dbReference type="SAM" id="Phobius"/>
    </source>
</evidence>
<feature type="transmembrane region" description="Helical" evidence="3">
    <location>
        <begin position="425"/>
        <end position="446"/>
    </location>
</feature>
<dbReference type="PANTHER" id="PTHR43265">
    <property type="entry name" value="ESTERASE ESTD"/>
    <property type="match status" value="1"/>
</dbReference>
<evidence type="ECO:0000256" key="1">
    <source>
        <dbReference type="ARBA" id="ARBA00022801"/>
    </source>
</evidence>
<dbReference type="Proteomes" id="UP001165283">
    <property type="component" value="Unassembled WGS sequence"/>
</dbReference>
<organism evidence="6 7">
    <name type="scientific">Pseudonocardia humida</name>
    <dbReference type="NCBI Taxonomy" id="2800819"/>
    <lineage>
        <taxon>Bacteria</taxon>
        <taxon>Bacillati</taxon>
        <taxon>Actinomycetota</taxon>
        <taxon>Actinomycetes</taxon>
        <taxon>Pseudonocardiales</taxon>
        <taxon>Pseudonocardiaceae</taxon>
        <taxon>Pseudonocardia</taxon>
    </lineage>
</organism>
<gene>
    <name evidence="6" type="ORF">KDL28_24960</name>
</gene>
<evidence type="ECO:0000256" key="2">
    <source>
        <dbReference type="SAM" id="MobiDB-lite"/>
    </source>
</evidence>
<feature type="compositionally biased region" description="Low complexity" evidence="2">
    <location>
        <begin position="453"/>
        <end position="466"/>
    </location>
</feature>
<protein>
    <submittedName>
        <fullName evidence="6">Alpha/beta hydrolase</fullName>
    </submittedName>
</protein>
<comment type="caution">
    <text evidence="6">The sequence shown here is derived from an EMBL/GenBank/DDBJ whole genome shotgun (WGS) entry which is preliminary data.</text>
</comment>
<name>A0ABT1A5N0_9PSEU</name>
<dbReference type="PROSITE" id="PS00708">
    <property type="entry name" value="PRO_ENDOPEP_SER"/>
    <property type="match status" value="1"/>
</dbReference>
<sequence>MLIAGALAAAATASLTGSALGGPVPGGVDPSSRAPAEAGDVRQVELTVPTADGLALPATLRIPADPRPGAPAVVMVHGAGAGPRDKYREEAEAFAAAGVATLAYDKRSVGYSLTERSYSQLADDAVAAAGVLREQPGIDPGAVGLWGTSEGGWVAPLAASRDERTAFLVVIGANGLEPLRQQTWAEALKVHAAGVRGSLVDAASSGVYRLISDMGMFPEPYYDPAPVLSGLTLPVLGVWGALDRATPPVESVAAFRTALERAGNPHYTLRTIDGADHGLHTTTDGFSEGPVLAPGYVDLVASWTSAAASGAAPRTSVSGTGDQPLATAAVPPLGWWESAPAHGVALGLMLGGFGGFALTAAVRRLHRVLRPGPAMPAPVAARVVAGAGLVTVVGTLYYLVELTLVRGGRTIDPGPLLLERTLPWLALQVLAVTTVVAAVVLVVGLLRGRGSRPAALDPAEAPEPVGAGRGGRGPGTVRRPAGPARSAGERIRITALLVAAAAFVPWALYWGLLVP</sequence>